<dbReference type="Gene3D" id="2.160.20.20">
    <property type="match status" value="2"/>
</dbReference>
<dbReference type="CDD" id="cd01344">
    <property type="entry name" value="PL2_Passenger_AT"/>
    <property type="match status" value="1"/>
</dbReference>
<dbReference type="EMBL" id="CP064030">
    <property type="protein sequence ID" value="QRN52118.1"/>
    <property type="molecule type" value="Genomic_DNA"/>
</dbReference>
<dbReference type="InterPro" id="IPR036709">
    <property type="entry name" value="Autotransporte_beta_dom_sf"/>
</dbReference>
<dbReference type="InterPro" id="IPR006315">
    <property type="entry name" value="OM_autotransptr_brl_dom"/>
</dbReference>
<dbReference type="InterPro" id="IPR005546">
    <property type="entry name" value="Autotransporte_beta"/>
</dbReference>
<dbReference type="Pfam" id="PF12951">
    <property type="entry name" value="PATR"/>
    <property type="match status" value="5"/>
</dbReference>
<dbReference type="InterPro" id="IPR012332">
    <property type="entry name" value="Autotransporter_pectin_lyase_C"/>
</dbReference>
<keyword evidence="2" id="KW-0843">Virulence</keyword>
<dbReference type="RefSeq" id="WP_188801233.1">
    <property type="nucleotide sequence ID" value="NZ_BMIZ01000004.1"/>
</dbReference>
<keyword evidence="1" id="KW-0732">Signal</keyword>
<dbReference type="Pfam" id="PF13018">
    <property type="entry name" value="ESPR"/>
    <property type="match status" value="1"/>
</dbReference>
<evidence type="ECO:0000259" key="3">
    <source>
        <dbReference type="PROSITE" id="PS51208"/>
    </source>
</evidence>
<dbReference type="SMART" id="SM00869">
    <property type="entry name" value="Autotransporter"/>
    <property type="match status" value="1"/>
</dbReference>
<proteinExistence type="predicted"/>
<sequence length="1294" mass="129870">MNAVYRVVWNAAIGRWVAAPELAKSRTNGGGRRNAKVPMRPRPALTPLAASLLLGAVTISPAHADSIQFPTGSTVDIGSETRTIDTLTVSNGATGIITGLDGTLIYNGGNFRIGGTASNTVQNLDMSGLTNFVFDSPTAVFSASGRATGGPANTTGVSNTTLNLASGTNTITASSFGVADTARSVSGPATNQGTVGLGQTNTINADQITIGVNQTVGMLNFQDGIAGGTVKIRGTDGVSAVSNWNIAVGSNSNYSGSVGTADFSAGTLDAKVDALTIATSLYGSQSATGTFTMGAGVLDANTILLGQNARTSGAGGTTANLNIGAGGTVLANTVTMGDRTGTTGTLASYVNLDGGALRAGSISTGAGSATRSINFNDGVLGNYADGQDMTVNVPIALAATGTHTFQVDGANALMTVSGLVSNLGSNANGTLNKAGNGTLTLTGNNTYSGGTTVNGGLILFQTGANLGTGNITLDGGGLQWASGNALDISSRLNALGSNGAVLDTNGNNITLASVMTGDGGQLIKQGAGTLTLTGNNTYSGVTQINAGDVVIGNGGTSGGISGDIINNTQLTINRSDTATLPGTISGAGTLVQAGAGTTILTGDNTYTGNTLVNAGGLQLGNGGTSGSIASNVSLAADTTLAVDRSDSSLLPGIVSGAGSFEQIGTGTTVLAGDNTYTGGTTISSGSLRLGNGGTSGSVVGDIVNNGTLEFNRADDFSVANAISGSGGLTQLGSGTLSLEGDQTYTGTTLVQNGTLSIGGSIQSDTTVASGATLSGIGTIHGNVVNAGILSPGSAVAGNTGYGTLTIHGDYVGNNGVLALNTFLGDDNSPSSKLVIDGGNASGQTNVIVHNTSTTQGNTSSDGILVIAAVNGGTTDTGAFALGNYTRDGALNYRLFRGDLAGTNPDNWYLRNQFVVPPDPGTITQPGDPGTPIQPVDPVDPGGDALPALPIDPQKPLLPGSYPIIGPELATYGVVQPIARELGMLTLGTMHQRAGDDASTLPTSAGIDAQPSVWTRAFASNIDNTYRAFAAPRARGNLTGFQVGADLWRGDSFNGHSDRFGGYLAHSNTDVRVDGAVTNQEATGYVTQRTGSVNLQANSAGVYWTHYGPQGWYLDGVLQATTYGGSASTDTARLNTRGVGYMGSLEFGYPFAMPQLGSNFVLEPQAQVGWQKVRFSDGQDAEGSVALGSTNGTTGRVGVRGKWQIDTKGGARLEPFVAVDYLHDWGGSATTVYSGTDHVPLLSAASRVQASGGLTARLTSNLSVNASVGYQVGVGATEYAKRDSLTANAGLRFTW</sequence>
<dbReference type="InterPro" id="IPR013425">
    <property type="entry name" value="Autotrns_rpt"/>
</dbReference>
<dbReference type="PROSITE" id="PS51208">
    <property type="entry name" value="AUTOTRANSPORTER"/>
    <property type="match status" value="1"/>
</dbReference>
<dbReference type="SUPFAM" id="SSF51126">
    <property type="entry name" value="Pectin lyase-like"/>
    <property type="match status" value="2"/>
</dbReference>
<dbReference type="Pfam" id="PF18883">
    <property type="entry name" value="AC_1"/>
    <property type="match status" value="1"/>
</dbReference>
<dbReference type="InterPro" id="IPR043990">
    <property type="entry name" value="AC_1"/>
</dbReference>
<evidence type="ECO:0000256" key="1">
    <source>
        <dbReference type="ARBA" id="ARBA00022729"/>
    </source>
</evidence>
<protein>
    <submittedName>
        <fullName evidence="4">Autotransporter outer membrane beta-barrel domain-containing protein</fullName>
    </submittedName>
</protein>
<dbReference type="InterPro" id="IPR024973">
    <property type="entry name" value="ESPR"/>
</dbReference>
<keyword evidence="5" id="KW-1185">Reference proteome</keyword>
<dbReference type="Pfam" id="PF03797">
    <property type="entry name" value="Autotransporter"/>
    <property type="match status" value="1"/>
</dbReference>
<dbReference type="PANTHER" id="PTHR35037:SF3">
    <property type="entry name" value="C-TERMINAL REGION OF AIDA-LIKE PROTEIN"/>
    <property type="match status" value="1"/>
</dbReference>
<name>A0ABX7GP08_9GAMM</name>
<gene>
    <name evidence="4" type="ORF">ISN74_11470</name>
</gene>
<evidence type="ECO:0000313" key="4">
    <source>
        <dbReference type="EMBL" id="QRN52118.1"/>
    </source>
</evidence>
<dbReference type="InterPro" id="IPR011050">
    <property type="entry name" value="Pectin_lyase_fold/virulence"/>
</dbReference>
<accession>A0ABX7GP08</accession>
<dbReference type="NCBIfam" id="TIGR01414">
    <property type="entry name" value="autotrans_barl"/>
    <property type="match status" value="1"/>
</dbReference>
<dbReference type="SUPFAM" id="SSF103515">
    <property type="entry name" value="Autotransporter"/>
    <property type="match status" value="1"/>
</dbReference>
<dbReference type="NCBIfam" id="TIGR02601">
    <property type="entry name" value="autotrns_rpt"/>
    <property type="match status" value="5"/>
</dbReference>
<organism evidence="4 5">
    <name type="scientific">Dyella caseinilytica</name>
    <dbReference type="NCBI Taxonomy" id="1849581"/>
    <lineage>
        <taxon>Bacteria</taxon>
        <taxon>Pseudomonadati</taxon>
        <taxon>Pseudomonadota</taxon>
        <taxon>Gammaproteobacteria</taxon>
        <taxon>Lysobacterales</taxon>
        <taxon>Rhodanobacteraceae</taxon>
        <taxon>Dyella</taxon>
    </lineage>
</organism>
<evidence type="ECO:0000256" key="2">
    <source>
        <dbReference type="ARBA" id="ARBA00023026"/>
    </source>
</evidence>
<dbReference type="InterPro" id="IPR051551">
    <property type="entry name" value="Autotransporter_adhesion"/>
</dbReference>
<dbReference type="Gene3D" id="2.40.128.130">
    <property type="entry name" value="Autotransporter beta-domain"/>
    <property type="match status" value="1"/>
</dbReference>
<evidence type="ECO:0000313" key="5">
    <source>
        <dbReference type="Proteomes" id="UP000663181"/>
    </source>
</evidence>
<feature type="domain" description="Autotransporter" evidence="3">
    <location>
        <begin position="1005"/>
        <end position="1294"/>
    </location>
</feature>
<reference evidence="4 5" key="1">
    <citation type="submission" date="2020-10" db="EMBL/GenBank/DDBJ databases">
        <title>Phylogeny of dyella-like bacteria.</title>
        <authorList>
            <person name="Fu J."/>
        </authorList>
    </citation>
    <scope>NUCLEOTIDE SEQUENCE [LARGE SCALE GENOMIC DNA]</scope>
    <source>
        <strain evidence="4 5">DHOB09</strain>
    </source>
</reference>
<dbReference type="PANTHER" id="PTHR35037">
    <property type="entry name" value="C-TERMINAL REGION OF AIDA-LIKE PROTEIN"/>
    <property type="match status" value="1"/>
</dbReference>
<dbReference type="Proteomes" id="UP000663181">
    <property type="component" value="Chromosome"/>
</dbReference>